<dbReference type="AlphaFoldDB" id="X1MNI8"/>
<comment type="subcellular location">
    <subcellularLocation>
        <location evidence="1">Cell membrane</location>
        <topology evidence="1">Multi-pass membrane protein</topology>
    </subcellularLocation>
</comment>
<evidence type="ECO:0000256" key="1">
    <source>
        <dbReference type="ARBA" id="ARBA00004651"/>
    </source>
</evidence>
<keyword evidence="2" id="KW-1003">Cell membrane</keyword>
<keyword evidence="5 6" id="KW-0472">Membrane</keyword>
<dbReference type="InterPro" id="IPR039428">
    <property type="entry name" value="NUOK/Mnh_C1-like"/>
</dbReference>
<organism evidence="7">
    <name type="scientific">marine sediment metagenome</name>
    <dbReference type="NCBI Taxonomy" id="412755"/>
    <lineage>
        <taxon>unclassified sequences</taxon>
        <taxon>metagenomes</taxon>
        <taxon>ecological metagenomes</taxon>
    </lineage>
</organism>
<dbReference type="Gene3D" id="1.10.287.3510">
    <property type="match status" value="1"/>
</dbReference>
<feature type="non-terminal residue" evidence="7">
    <location>
        <position position="79"/>
    </location>
</feature>
<keyword evidence="3 6" id="KW-0812">Transmembrane</keyword>
<dbReference type="PANTHER" id="PTHR34583:SF2">
    <property type="entry name" value="ANTIPORTER SUBUNIT MNHC2-RELATED"/>
    <property type="match status" value="1"/>
</dbReference>
<dbReference type="PANTHER" id="PTHR34583">
    <property type="entry name" value="ANTIPORTER SUBUNIT MNHC2-RELATED"/>
    <property type="match status" value="1"/>
</dbReference>
<accession>X1MNI8</accession>
<sequence length="79" mass="8219">MYYVGAAALILIGLYVILVKSNLIKVIIGIHLLDTGVNVLLVSVGYIKGGKAPIFTGTSLGPAQFVDPIPQALVLTAIV</sequence>
<evidence type="ECO:0008006" key="8">
    <source>
        <dbReference type="Google" id="ProtNLM"/>
    </source>
</evidence>
<dbReference type="GO" id="GO:0005886">
    <property type="term" value="C:plasma membrane"/>
    <property type="evidence" value="ECO:0007669"/>
    <property type="project" value="UniProtKB-SubCell"/>
</dbReference>
<evidence type="ECO:0000256" key="2">
    <source>
        <dbReference type="ARBA" id="ARBA00022475"/>
    </source>
</evidence>
<keyword evidence="4 6" id="KW-1133">Transmembrane helix</keyword>
<reference evidence="7" key="1">
    <citation type="journal article" date="2014" name="Front. Microbiol.">
        <title>High frequency of phylogenetically diverse reductive dehalogenase-homologous genes in deep subseafloor sedimentary metagenomes.</title>
        <authorList>
            <person name="Kawai M."/>
            <person name="Futagami T."/>
            <person name="Toyoda A."/>
            <person name="Takaki Y."/>
            <person name="Nishi S."/>
            <person name="Hori S."/>
            <person name="Arai W."/>
            <person name="Tsubouchi T."/>
            <person name="Morono Y."/>
            <person name="Uchiyama I."/>
            <person name="Ito T."/>
            <person name="Fujiyama A."/>
            <person name="Inagaki F."/>
            <person name="Takami H."/>
        </authorList>
    </citation>
    <scope>NUCLEOTIDE SEQUENCE</scope>
    <source>
        <strain evidence="7">Expedition CK06-06</strain>
    </source>
</reference>
<name>X1MNI8_9ZZZZ</name>
<evidence type="ECO:0000313" key="7">
    <source>
        <dbReference type="EMBL" id="GAI16250.1"/>
    </source>
</evidence>
<evidence type="ECO:0000256" key="4">
    <source>
        <dbReference type="ARBA" id="ARBA00022989"/>
    </source>
</evidence>
<comment type="caution">
    <text evidence="7">The sequence shown here is derived from an EMBL/GenBank/DDBJ whole genome shotgun (WGS) entry which is preliminary data.</text>
</comment>
<dbReference type="EMBL" id="BARV01008087">
    <property type="protein sequence ID" value="GAI16250.1"/>
    <property type="molecule type" value="Genomic_DNA"/>
</dbReference>
<feature type="transmembrane region" description="Helical" evidence="6">
    <location>
        <begin position="6"/>
        <end position="23"/>
    </location>
</feature>
<evidence type="ECO:0000256" key="5">
    <source>
        <dbReference type="ARBA" id="ARBA00023136"/>
    </source>
</evidence>
<protein>
    <recommendedName>
        <fullName evidence="8">Cation:proton antiporter</fullName>
    </recommendedName>
</protein>
<gene>
    <name evidence="7" type="ORF">S06H3_16353</name>
</gene>
<evidence type="ECO:0000256" key="3">
    <source>
        <dbReference type="ARBA" id="ARBA00022692"/>
    </source>
</evidence>
<proteinExistence type="predicted"/>
<dbReference type="InterPro" id="IPR050601">
    <property type="entry name" value="CPA3_antiporter_subunitC"/>
</dbReference>
<dbReference type="Pfam" id="PF00420">
    <property type="entry name" value="Oxidored_q2"/>
    <property type="match status" value="1"/>
</dbReference>
<evidence type="ECO:0000256" key="6">
    <source>
        <dbReference type="SAM" id="Phobius"/>
    </source>
</evidence>